<dbReference type="Proteomes" id="UP000323166">
    <property type="component" value="Unassembled WGS sequence"/>
</dbReference>
<proteinExistence type="predicted"/>
<protein>
    <submittedName>
        <fullName evidence="1">Winged helix-turn-helix DNA-binding protein</fullName>
    </submittedName>
</protein>
<keyword evidence="1" id="KW-0238">DNA-binding</keyword>
<organism evidence="1 2">
    <name type="scientific">Desulfallas thermosapovorans DSM 6562</name>
    <dbReference type="NCBI Taxonomy" id="1121431"/>
    <lineage>
        <taxon>Bacteria</taxon>
        <taxon>Bacillati</taxon>
        <taxon>Bacillota</taxon>
        <taxon>Clostridia</taxon>
        <taxon>Eubacteriales</taxon>
        <taxon>Desulfallaceae</taxon>
        <taxon>Desulfallas</taxon>
    </lineage>
</organism>
<comment type="caution">
    <text evidence="1">The sequence shown here is derived from an EMBL/GenBank/DDBJ whole genome shotgun (WGS) entry which is preliminary data.</text>
</comment>
<evidence type="ECO:0000313" key="2">
    <source>
        <dbReference type="Proteomes" id="UP000323166"/>
    </source>
</evidence>
<dbReference type="GO" id="GO:0003677">
    <property type="term" value="F:DNA binding"/>
    <property type="evidence" value="ECO:0007669"/>
    <property type="project" value="UniProtKB-KW"/>
</dbReference>
<dbReference type="RefSeq" id="WP_166512332.1">
    <property type="nucleotide sequence ID" value="NZ_VNHM01000014.1"/>
</dbReference>
<reference evidence="1 2" key="1">
    <citation type="submission" date="2019-07" db="EMBL/GenBank/DDBJ databases">
        <title>Genomic Encyclopedia of Type Strains, Phase I: the one thousand microbial genomes (KMG-I) project.</title>
        <authorList>
            <person name="Kyrpides N."/>
        </authorList>
    </citation>
    <scope>NUCLEOTIDE SEQUENCE [LARGE SCALE GENOMIC DNA]</scope>
    <source>
        <strain evidence="1 2">DSM 6562</strain>
    </source>
</reference>
<accession>A0A5S4ZPP6</accession>
<dbReference type="EMBL" id="VNHM01000014">
    <property type="protein sequence ID" value="TYO94530.1"/>
    <property type="molecule type" value="Genomic_DNA"/>
</dbReference>
<gene>
    <name evidence="1" type="ORF">LX24_02366</name>
</gene>
<dbReference type="Pfam" id="PF13412">
    <property type="entry name" value="HTH_24"/>
    <property type="match status" value="1"/>
</dbReference>
<name>A0A5S4ZPP6_9FIRM</name>
<sequence length="182" mass="20104">MPSQKIAQNANKKGKTRKKGEAIKKLAEFIIGDPGISVSQLAGKIGVTASNIRTALKKLKEKPNEYAALLGIDGNSMAEAFAVRDDIIKAQKRSRKNKIKRHRPPKERKSARKLIWRGKANWPASITATKKSLTTSELIKACAQHYTFCPDSRKYEGDHDVLNSGCPGLPKTITLKQTQNVL</sequence>
<keyword evidence="2" id="KW-1185">Reference proteome</keyword>
<evidence type="ECO:0000313" key="1">
    <source>
        <dbReference type="EMBL" id="TYO94530.1"/>
    </source>
</evidence>
<dbReference type="AlphaFoldDB" id="A0A5S4ZPP6"/>